<dbReference type="RefSeq" id="WP_193397948.1">
    <property type="nucleotide sequence ID" value="NZ_CP065177.1"/>
</dbReference>
<proteinExistence type="predicted"/>
<dbReference type="AlphaFoldDB" id="A0A9Q2EU45"/>
<evidence type="ECO:0000313" key="1">
    <source>
        <dbReference type="EMBL" id="URG50247.1"/>
    </source>
</evidence>
<organism evidence="1 2">
    <name type="scientific">Pectobacterium quasiaquaticum</name>
    <dbReference type="NCBI Taxonomy" id="2774015"/>
    <lineage>
        <taxon>Bacteria</taxon>
        <taxon>Pseudomonadati</taxon>
        <taxon>Pseudomonadota</taxon>
        <taxon>Gammaproteobacteria</taxon>
        <taxon>Enterobacterales</taxon>
        <taxon>Pectobacteriaceae</taxon>
        <taxon>Pectobacterium</taxon>
    </lineage>
</organism>
<gene>
    <name evidence="1" type="ORF">IG609_006950</name>
</gene>
<protein>
    <submittedName>
        <fullName evidence="1">Uncharacterized protein</fullName>
    </submittedName>
</protein>
<evidence type="ECO:0000313" key="2">
    <source>
        <dbReference type="Proteomes" id="UP000806577"/>
    </source>
</evidence>
<dbReference type="Proteomes" id="UP000806577">
    <property type="component" value="Chromosome"/>
</dbReference>
<sequence length="66" mass="7661">MTNSNNHSSMNKKEKEISKYTVAQRLKEQAISSYTDYQKSREHLTGKEVSNFLRSGRTGELPECHR</sequence>
<accession>A0A9Q2EU45</accession>
<dbReference type="EMBL" id="CP065177">
    <property type="protein sequence ID" value="URG50247.1"/>
    <property type="molecule type" value="Genomic_DNA"/>
</dbReference>
<dbReference type="KEGG" id="pqu:IG609_006950"/>
<name>A0A9Q2EU45_9GAMM</name>
<reference evidence="1 2" key="1">
    <citation type="journal article" date="2021" name="Int. J. Syst. Evol. Microbiol.">
        <title>&lt;i&gt;Pectobacterium quasiaquaticum&lt;/i&gt; sp. nov., isolated from waterways.</title>
        <authorList>
            <person name="Ben Moussa H."/>
            <person name="Pedron J."/>
            <person name="Bertrand C."/>
            <person name="Hecquet A."/>
            <person name="Barny M.A."/>
        </authorList>
    </citation>
    <scope>NUCLEOTIDE SEQUENCE [LARGE SCALE GENOMIC DNA]</scope>
    <source>
        <strain evidence="1 2">A477-S1-J17</strain>
    </source>
</reference>
<keyword evidence="2" id="KW-1185">Reference proteome</keyword>